<evidence type="ECO:0000313" key="10">
    <source>
        <dbReference type="Proteomes" id="UP000199427"/>
    </source>
</evidence>
<proteinExistence type="inferred from homology"/>
<dbReference type="EMBL" id="FOES01000021">
    <property type="protein sequence ID" value="SEQ65775.1"/>
    <property type="molecule type" value="Genomic_DNA"/>
</dbReference>
<dbReference type="STRING" id="571933.SAMN05216362_12114"/>
<dbReference type="SUPFAM" id="SSF142764">
    <property type="entry name" value="YgbK-like"/>
    <property type="match status" value="1"/>
</dbReference>
<gene>
    <name evidence="9" type="ORF">SAMN05216362_12114</name>
</gene>
<evidence type="ECO:0000256" key="5">
    <source>
        <dbReference type="ARBA" id="ARBA00022840"/>
    </source>
</evidence>
<evidence type="ECO:0000259" key="7">
    <source>
        <dbReference type="Pfam" id="PF07005"/>
    </source>
</evidence>
<keyword evidence="5" id="KW-0067">ATP-binding</keyword>
<feature type="domain" description="Four-carbon acid sugar kinase nucleotide binding" evidence="8">
    <location>
        <begin position="245"/>
        <end position="407"/>
    </location>
</feature>
<accession>A0A1H9HU20</accession>
<evidence type="ECO:0000256" key="2">
    <source>
        <dbReference type="ARBA" id="ARBA00022679"/>
    </source>
</evidence>
<evidence type="ECO:0000256" key="4">
    <source>
        <dbReference type="ARBA" id="ARBA00022777"/>
    </source>
</evidence>
<keyword evidence="2" id="KW-0808">Transferase</keyword>
<dbReference type="Gene3D" id="3.40.980.20">
    <property type="entry name" value="Four-carbon acid sugar kinase, nucleotide binding domain"/>
    <property type="match status" value="1"/>
</dbReference>
<evidence type="ECO:0000256" key="6">
    <source>
        <dbReference type="ARBA" id="ARBA00023277"/>
    </source>
</evidence>
<evidence type="ECO:0000313" key="9">
    <source>
        <dbReference type="EMBL" id="SEQ65775.1"/>
    </source>
</evidence>
<keyword evidence="6" id="KW-0119">Carbohydrate metabolism</keyword>
<dbReference type="Proteomes" id="UP000199427">
    <property type="component" value="Unassembled WGS sequence"/>
</dbReference>
<dbReference type="Gene3D" id="3.40.50.10840">
    <property type="entry name" value="Putative sugar-binding, N-terminal domain"/>
    <property type="match status" value="1"/>
</dbReference>
<dbReference type="Pfam" id="PF07005">
    <property type="entry name" value="SBD_N"/>
    <property type="match status" value="1"/>
</dbReference>
<keyword evidence="3" id="KW-0547">Nucleotide-binding</keyword>
<dbReference type="InterPro" id="IPR042213">
    <property type="entry name" value="NBD_C_sf"/>
</dbReference>
<name>A0A1H9HU20_9BACI</name>
<keyword evidence="4" id="KW-0418">Kinase</keyword>
<protein>
    <submittedName>
        <fullName evidence="9">Uncharacterized conserved protein YgbK, DUF1537 family</fullName>
    </submittedName>
</protein>
<dbReference type="OrthoDB" id="9778478at2"/>
<comment type="similarity">
    <text evidence="1">Belongs to the four-carbon acid sugar kinase family.</text>
</comment>
<keyword evidence="10" id="KW-1185">Reference proteome</keyword>
<dbReference type="GO" id="GO:0005524">
    <property type="term" value="F:ATP binding"/>
    <property type="evidence" value="ECO:0007669"/>
    <property type="project" value="UniProtKB-KW"/>
</dbReference>
<dbReference type="Pfam" id="PF17042">
    <property type="entry name" value="NBD_C"/>
    <property type="match status" value="1"/>
</dbReference>
<dbReference type="InterPro" id="IPR010737">
    <property type="entry name" value="4-carb_acid_sugar_kinase_N"/>
</dbReference>
<dbReference type="RefSeq" id="WP_091773884.1">
    <property type="nucleotide sequence ID" value="NZ_FOES01000021.1"/>
</dbReference>
<dbReference type="GO" id="GO:0016301">
    <property type="term" value="F:kinase activity"/>
    <property type="evidence" value="ECO:0007669"/>
    <property type="project" value="UniProtKB-KW"/>
</dbReference>
<organism evidence="9 10">
    <name type="scientific">Piscibacillus halophilus</name>
    <dbReference type="NCBI Taxonomy" id="571933"/>
    <lineage>
        <taxon>Bacteria</taxon>
        <taxon>Bacillati</taxon>
        <taxon>Bacillota</taxon>
        <taxon>Bacilli</taxon>
        <taxon>Bacillales</taxon>
        <taxon>Bacillaceae</taxon>
        <taxon>Piscibacillus</taxon>
    </lineage>
</organism>
<evidence type="ECO:0000256" key="1">
    <source>
        <dbReference type="ARBA" id="ARBA00005715"/>
    </source>
</evidence>
<dbReference type="InterPro" id="IPR031475">
    <property type="entry name" value="NBD_C"/>
</dbReference>
<feature type="domain" description="Four-carbon acid sugar kinase N-terminal" evidence="7">
    <location>
        <begin position="5"/>
        <end position="220"/>
    </location>
</feature>
<evidence type="ECO:0000259" key="8">
    <source>
        <dbReference type="Pfam" id="PF17042"/>
    </source>
</evidence>
<reference evidence="9 10" key="1">
    <citation type="submission" date="2016-10" db="EMBL/GenBank/DDBJ databases">
        <authorList>
            <person name="de Groot N.N."/>
        </authorList>
    </citation>
    <scope>NUCLEOTIDE SEQUENCE [LARGE SCALE GENOMIC DNA]</scope>
    <source>
        <strain evidence="9 10">DSM 21633</strain>
    </source>
</reference>
<dbReference type="InterPro" id="IPR037051">
    <property type="entry name" value="4-carb_acid_sugar_kinase_N_sf"/>
</dbReference>
<evidence type="ECO:0000256" key="3">
    <source>
        <dbReference type="ARBA" id="ARBA00022741"/>
    </source>
</evidence>
<sequence>MEKLLGIIADDFTGANDTGIQLSKKGYSTNVLVDLPKDHINNQAQVTIIDTDTRAASPDQAQDKVKKVASFLQINNINQFYKKVDSTLRGQVGAEILALEEAVTPDVVVIAPAYPSLGRVTTGGVHYVDGQPVAETEFGRDPKTPVKDSRIIELLKPYGKERITPFVPGDDVESVEEKLNQGQKWFVCDVEEDQDLRTITNVFSELNLNILWVGSAGLIEFIDFELDHEGVVSEFSASDSSSHVLTVSGSLSQKTKSQLIELSKLDHVQTLEVSPIDLLNGNVLKSSDLDQLWTKQDVLLFVDSSDKNIEEANQYREQYRLTKEEVGLKISQGLAIITKEMVKKFSINHMILTGGDTAKAVCSELGISVLELVKEIETGIPLGKAQLNGVDQWIVTKAGGFGNEQSLVHATKFLKGMKHHDE</sequence>
<dbReference type="AlphaFoldDB" id="A0A1H9HU20"/>